<evidence type="ECO:0000256" key="4">
    <source>
        <dbReference type="ARBA" id="ARBA00022490"/>
    </source>
</evidence>
<dbReference type="AlphaFoldDB" id="A0A1H9MBJ5"/>
<keyword evidence="4 5" id="KW-0963">Cytoplasm</keyword>
<dbReference type="GO" id="GO:0006282">
    <property type="term" value="P:regulation of DNA repair"/>
    <property type="evidence" value="ECO:0007669"/>
    <property type="project" value="UniProtKB-UniRule"/>
</dbReference>
<evidence type="ECO:0000259" key="8">
    <source>
        <dbReference type="Pfam" id="PF21982"/>
    </source>
</evidence>
<evidence type="ECO:0000259" key="6">
    <source>
        <dbReference type="Pfam" id="PF02631"/>
    </source>
</evidence>
<evidence type="ECO:0000313" key="9">
    <source>
        <dbReference type="EMBL" id="SER20817.1"/>
    </source>
</evidence>
<dbReference type="InterPro" id="IPR053925">
    <property type="entry name" value="RecX_HTH_3rd"/>
</dbReference>
<dbReference type="EMBL" id="FOFS01000020">
    <property type="protein sequence ID" value="SER20817.1"/>
    <property type="molecule type" value="Genomic_DNA"/>
</dbReference>
<evidence type="ECO:0000256" key="3">
    <source>
        <dbReference type="ARBA" id="ARBA00018111"/>
    </source>
</evidence>
<evidence type="ECO:0000313" key="10">
    <source>
        <dbReference type="Proteomes" id="UP000199233"/>
    </source>
</evidence>
<comment type="subcellular location">
    <subcellularLocation>
        <location evidence="1 5">Cytoplasm</location>
    </subcellularLocation>
</comment>
<keyword evidence="10" id="KW-1185">Reference proteome</keyword>
<dbReference type="Pfam" id="PF21981">
    <property type="entry name" value="RecX_HTH3"/>
    <property type="match status" value="1"/>
</dbReference>
<dbReference type="InterPro" id="IPR053924">
    <property type="entry name" value="RecX_HTH_2nd"/>
</dbReference>
<dbReference type="InterPro" id="IPR053926">
    <property type="entry name" value="RecX_HTH_1st"/>
</dbReference>
<dbReference type="InterPro" id="IPR003783">
    <property type="entry name" value="Regulatory_RecX"/>
</dbReference>
<accession>A0A1H9MBJ5</accession>
<comment type="similarity">
    <text evidence="2 5">Belongs to the RecX family.</text>
</comment>
<evidence type="ECO:0000256" key="5">
    <source>
        <dbReference type="HAMAP-Rule" id="MF_01114"/>
    </source>
</evidence>
<proteinExistence type="inferred from homology"/>
<dbReference type="Pfam" id="PF02631">
    <property type="entry name" value="RecX_HTH2"/>
    <property type="match status" value="1"/>
</dbReference>
<feature type="domain" description="RecX third three-helical" evidence="7">
    <location>
        <begin position="110"/>
        <end position="156"/>
    </location>
</feature>
<reference evidence="9 10" key="1">
    <citation type="submission" date="2016-10" db="EMBL/GenBank/DDBJ databases">
        <authorList>
            <person name="de Groot N.N."/>
        </authorList>
    </citation>
    <scope>NUCLEOTIDE SEQUENCE [LARGE SCALE GENOMIC DNA]</scope>
    <source>
        <strain evidence="9 10">DSM 25927</strain>
    </source>
</reference>
<evidence type="ECO:0000259" key="7">
    <source>
        <dbReference type="Pfam" id="PF21981"/>
    </source>
</evidence>
<dbReference type="STRING" id="489703.SAMN04488038_12041"/>
<sequence>MRKRPSSKGGKRAPLDAGAARGRALKLLGRREHGAAELAHKLQQRGAEREVAEQAVQAMREAGWQSDARYAEMLLRNRAEQGYGPRRIRAELEAARVPAAQIREIFERSEDDWAALCAQAWRRKFKTQARDAADWQKQYRFLSTRGFEAESIRAVLKRPRGVEEDLPEASED</sequence>
<protein>
    <recommendedName>
        <fullName evidence="3 5">Regulatory protein RecX</fullName>
    </recommendedName>
</protein>
<comment type="function">
    <text evidence="5">Modulates RecA activity.</text>
</comment>
<dbReference type="Gene3D" id="1.10.10.10">
    <property type="entry name" value="Winged helix-like DNA-binding domain superfamily/Winged helix DNA-binding domain"/>
    <property type="match status" value="3"/>
</dbReference>
<dbReference type="Proteomes" id="UP000199233">
    <property type="component" value="Unassembled WGS sequence"/>
</dbReference>
<dbReference type="RefSeq" id="WP_245732641.1">
    <property type="nucleotide sequence ID" value="NZ_FOFS01000020.1"/>
</dbReference>
<dbReference type="GO" id="GO:0005737">
    <property type="term" value="C:cytoplasm"/>
    <property type="evidence" value="ECO:0007669"/>
    <property type="project" value="UniProtKB-SubCell"/>
</dbReference>
<gene>
    <name evidence="5" type="primary">recX</name>
    <name evidence="9" type="ORF">SAMN04488038_12041</name>
</gene>
<dbReference type="PANTHER" id="PTHR33602">
    <property type="entry name" value="REGULATORY PROTEIN RECX FAMILY PROTEIN"/>
    <property type="match status" value="1"/>
</dbReference>
<dbReference type="PANTHER" id="PTHR33602:SF1">
    <property type="entry name" value="REGULATORY PROTEIN RECX FAMILY PROTEIN"/>
    <property type="match status" value="1"/>
</dbReference>
<name>A0A1H9MBJ5_9GAMM</name>
<evidence type="ECO:0000256" key="1">
    <source>
        <dbReference type="ARBA" id="ARBA00004496"/>
    </source>
</evidence>
<dbReference type="HAMAP" id="MF_01114">
    <property type="entry name" value="RecX"/>
    <property type="match status" value="1"/>
</dbReference>
<feature type="domain" description="RecX second three-helical" evidence="6">
    <location>
        <begin position="66"/>
        <end position="104"/>
    </location>
</feature>
<feature type="domain" description="RecX first three-helical" evidence="8">
    <location>
        <begin position="20"/>
        <end position="57"/>
    </location>
</feature>
<organism evidence="9 10">
    <name type="scientific">Solimonas aquatica</name>
    <dbReference type="NCBI Taxonomy" id="489703"/>
    <lineage>
        <taxon>Bacteria</taxon>
        <taxon>Pseudomonadati</taxon>
        <taxon>Pseudomonadota</taxon>
        <taxon>Gammaproteobacteria</taxon>
        <taxon>Nevskiales</taxon>
        <taxon>Nevskiaceae</taxon>
        <taxon>Solimonas</taxon>
    </lineage>
</organism>
<dbReference type="InterPro" id="IPR036388">
    <property type="entry name" value="WH-like_DNA-bd_sf"/>
</dbReference>
<dbReference type="Pfam" id="PF21982">
    <property type="entry name" value="RecX_HTH1"/>
    <property type="match status" value="1"/>
</dbReference>
<evidence type="ECO:0000256" key="2">
    <source>
        <dbReference type="ARBA" id="ARBA00009695"/>
    </source>
</evidence>